<sequence length="894" mass="101064">MEGERNWPPYPITSGLSCLMSDALLVQLMKFKHVFGQLTRQKPFKGDVVKLTNVIVNAVILPFSSRTLHPFFAFSLSHSSSSVQILKKNHAKAVELLRRLKMMTNVLSSAPPSQARTDKTHLIVKRKEVNPKKFVGKKKKLQQAVRETSAAEKIEEDTSIQLNVSSSAILKRKDDDNGATQSTGRKFVRKKKKLQQRAVRETSAAEKMEEDTSIQPNVSSLATLTRKDDDNGPTQSADRKFVGKKKKLKQRAVRETSAAEKMEEDTSIQPNVSSLATLTRKDDDNGSAQSADRNISSLDRQTKNAFTQCTDYEVTCDSERRKTVGCDVCFPVPETRNVSTQYTHHFLDEDKQNEKNSHVSEEVDDCNVSSQLEKTNKEPDILVDGIDSVPKNPNSSPIVSDCHTTTPKLNEINEEKDRDKSFTTLSSADSSGKLSVSLDSLMKEAVMSPTNPMSEVSPSQIHEDDARVSLPSISRQETSVVDACTDRVNLSVCGLSQYVSPRTEVVEEINIYDYVTPSAGDDIEQSTTEESREFVDYDYPWYSQETEKKSKKKYTTGLLLYVLSAGTVFCFSAVARSSSINTPFSWGSVHSFTKMVRQLTLEQDIFTCKVYYKYESARHVRAEFTDLGKQPKLRRSYAGRIGSLTNLRNVVFVQESLNEIHVHYCGVAAKFSLLTGVVICIARHHEGDIVVVFGVVVMHYPQEAKKMVNMTFWLDFFKVFLNHRENLRKVRDNRQGLELNGLHQLLVYADDVNMLGENPQTIRENTGILLEASKAIGLEVNPEKTIEKLLSSSLLSKNLKVRIYKTVILPVVLYGCETWTLTLREEHRLRVFENKVLRKIFGAKWDEVTGEWRKLHNAELHALYSSPDIIRNIKSRRLRWAGLVCTYGRIQKCI</sequence>
<dbReference type="EMBL" id="JAJSOF020000040">
    <property type="protein sequence ID" value="KAJ4426377.1"/>
    <property type="molecule type" value="Genomic_DNA"/>
</dbReference>
<evidence type="ECO:0000313" key="2">
    <source>
        <dbReference type="EMBL" id="KAJ4426377.1"/>
    </source>
</evidence>
<dbReference type="PANTHER" id="PTHR47027:SF20">
    <property type="entry name" value="REVERSE TRANSCRIPTASE-LIKE PROTEIN WITH RNA-DIRECTED DNA POLYMERASE DOMAIN"/>
    <property type="match status" value="1"/>
</dbReference>
<name>A0ABQ8RXM6_PERAM</name>
<evidence type="ECO:0008006" key="4">
    <source>
        <dbReference type="Google" id="ProtNLM"/>
    </source>
</evidence>
<feature type="compositionally biased region" description="Basic and acidic residues" evidence="1">
    <location>
        <begin position="252"/>
        <end position="261"/>
    </location>
</feature>
<evidence type="ECO:0000313" key="3">
    <source>
        <dbReference type="Proteomes" id="UP001148838"/>
    </source>
</evidence>
<proteinExistence type="predicted"/>
<feature type="compositionally biased region" description="Basic and acidic residues" evidence="1">
    <location>
        <begin position="198"/>
        <end position="207"/>
    </location>
</feature>
<feature type="compositionally biased region" description="Polar residues" evidence="1">
    <location>
        <begin position="267"/>
        <end position="277"/>
    </location>
</feature>
<dbReference type="Proteomes" id="UP001148838">
    <property type="component" value="Unassembled WGS sequence"/>
</dbReference>
<keyword evidence="3" id="KW-1185">Reference proteome</keyword>
<reference evidence="2 3" key="1">
    <citation type="journal article" date="2022" name="Allergy">
        <title>Genome assembly and annotation of Periplaneta americana reveal a comprehensive cockroach allergen profile.</title>
        <authorList>
            <person name="Wang L."/>
            <person name="Xiong Q."/>
            <person name="Saelim N."/>
            <person name="Wang L."/>
            <person name="Nong W."/>
            <person name="Wan A.T."/>
            <person name="Shi M."/>
            <person name="Liu X."/>
            <person name="Cao Q."/>
            <person name="Hui J.H.L."/>
            <person name="Sookrung N."/>
            <person name="Leung T.F."/>
            <person name="Tungtrongchitr A."/>
            <person name="Tsui S.K.W."/>
        </authorList>
    </citation>
    <scope>NUCLEOTIDE SEQUENCE [LARGE SCALE GENOMIC DNA]</scope>
    <source>
        <strain evidence="2">PWHHKU_190912</strain>
    </source>
</reference>
<accession>A0ABQ8RXM6</accession>
<evidence type="ECO:0000256" key="1">
    <source>
        <dbReference type="SAM" id="MobiDB-lite"/>
    </source>
</evidence>
<feature type="compositionally biased region" description="Basic residues" evidence="1">
    <location>
        <begin position="242"/>
        <end position="251"/>
    </location>
</feature>
<feature type="compositionally biased region" description="Basic residues" evidence="1">
    <location>
        <begin position="186"/>
        <end position="195"/>
    </location>
</feature>
<dbReference type="PROSITE" id="PS51257">
    <property type="entry name" value="PROKAR_LIPOPROTEIN"/>
    <property type="match status" value="1"/>
</dbReference>
<gene>
    <name evidence="2" type="ORF">ANN_27191</name>
</gene>
<feature type="region of interest" description="Disordered" evidence="1">
    <location>
        <begin position="173"/>
        <end position="296"/>
    </location>
</feature>
<comment type="caution">
    <text evidence="2">The sequence shown here is derived from an EMBL/GenBank/DDBJ whole genome shotgun (WGS) entry which is preliminary data.</text>
</comment>
<protein>
    <recommendedName>
        <fullName evidence="4">Reverse transcriptase domain-containing protein</fullName>
    </recommendedName>
</protein>
<organism evidence="2 3">
    <name type="scientific">Periplaneta americana</name>
    <name type="common">American cockroach</name>
    <name type="synonym">Blatta americana</name>
    <dbReference type="NCBI Taxonomy" id="6978"/>
    <lineage>
        <taxon>Eukaryota</taxon>
        <taxon>Metazoa</taxon>
        <taxon>Ecdysozoa</taxon>
        <taxon>Arthropoda</taxon>
        <taxon>Hexapoda</taxon>
        <taxon>Insecta</taxon>
        <taxon>Pterygota</taxon>
        <taxon>Neoptera</taxon>
        <taxon>Polyneoptera</taxon>
        <taxon>Dictyoptera</taxon>
        <taxon>Blattodea</taxon>
        <taxon>Blattoidea</taxon>
        <taxon>Blattidae</taxon>
        <taxon>Blattinae</taxon>
        <taxon>Periplaneta</taxon>
    </lineage>
</organism>
<dbReference type="PANTHER" id="PTHR47027">
    <property type="entry name" value="REVERSE TRANSCRIPTASE DOMAIN-CONTAINING PROTEIN"/>
    <property type="match status" value="1"/>
</dbReference>
<feature type="compositionally biased region" description="Polar residues" evidence="1">
    <location>
        <begin position="286"/>
        <end position="296"/>
    </location>
</feature>
<feature type="compositionally biased region" description="Polar residues" evidence="1">
    <location>
        <begin position="213"/>
        <end position="223"/>
    </location>
</feature>